<dbReference type="EMBL" id="JQBP01000003">
    <property type="protein sequence ID" value="KRN75048.1"/>
    <property type="molecule type" value="Genomic_DNA"/>
</dbReference>
<sequence length="338" mass="38162">MYEKIETTVQAWQVLRDEISQQLDISAMEALIIIFSALIDGQVDRDDVDSEQIAQWATVTKKFNLTQFNSAQKRQIFQLVVVGSMMDDKLQANYQITPDAIGMWIGFMVKELGSNYKLPLHITDLGFGTGNLAATVTQVLEDDRQVELRGIENDDTMLTIANGLMNLLDEQWQLDFADAITLEEKVPTQIVIGDLPVGYYPNRDIEGYQVYQGDEEKLPYVHHLLIEKALKMLDDDGVAVLLVPAQLFKSEQAPALLNWLQTDDVYLQAILQFPKELFANPAANKHVLILQKSGQHATQAEPVLLAQIPQLTDKEANEKFIAEFDQWFKNNPGLKVQA</sequence>
<dbReference type="InterPro" id="IPR052933">
    <property type="entry name" value="DNA_Protect_Modify"/>
</dbReference>
<reference evidence="2 3" key="1">
    <citation type="journal article" date="2015" name="Genome Announc.">
        <title>Expanding the biotechnology potential of lactobacilli through comparative genomics of 213 strains and associated genera.</title>
        <authorList>
            <person name="Sun Z."/>
            <person name="Harris H.M."/>
            <person name="McCann A."/>
            <person name="Guo C."/>
            <person name="Argimon S."/>
            <person name="Zhang W."/>
            <person name="Yang X."/>
            <person name="Jeffery I.B."/>
            <person name="Cooney J.C."/>
            <person name="Kagawa T.F."/>
            <person name="Liu W."/>
            <person name="Song Y."/>
            <person name="Salvetti E."/>
            <person name="Wrobel A."/>
            <person name="Rasinkangas P."/>
            <person name="Parkhill J."/>
            <person name="Rea M.C."/>
            <person name="O'Sullivan O."/>
            <person name="Ritari J."/>
            <person name="Douillard F.P."/>
            <person name="Paul Ross R."/>
            <person name="Yang R."/>
            <person name="Briner A.E."/>
            <person name="Felis G.E."/>
            <person name="de Vos W.M."/>
            <person name="Barrangou R."/>
            <person name="Klaenhammer T.R."/>
            <person name="Caufield P.W."/>
            <person name="Cui Y."/>
            <person name="Zhang H."/>
            <person name="O'Toole P.W."/>
        </authorList>
    </citation>
    <scope>NUCLEOTIDE SEQUENCE [LARGE SCALE GENOMIC DNA]</scope>
    <source>
        <strain evidence="2 3">DSM 20593</strain>
    </source>
</reference>
<evidence type="ECO:0000259" key="1">
    <source>
        <dbReference type="Pfam" id="PF02384"/>
    </source>
</evidence>
<comment type="caution">
    <text evidence="2">The sequence shown here is derived from an EMBL/GenBank/DDBJ whole genome shotgun (WGS) entry which is preliminary data.</text>
</comment>
<feature type="domain" description="DNA methylase adenine-specific" evidence="1">
    <location>
        <begin position="120"/>
        <end position="319"/>
    </location>
</feature>
<dbReference type="PANTHER" id="PTHR41313">
    <property type="entry name" value="ADENINE-SPECIFIC METHYLTRANSFERASE"/>
    <property type="match status" value="1"/>
</dbReference>
<protein>
    <recommendedName>
        <fullName evidence="1">DNA methylase adenine-specific domain-containing protein</fullName>
    </recommendedName>
</protein>
<dbReference type="OrthoDB" id="9788159at2"/>
<dbReference type="STRING" id="1616.IV73_GL000806"/>
<dbReference type="Proteomes" id="UP000051655">
    <property type="component" value="Unassembled WGS sequence"/>
</dbReference>
<dbReference type="Gene3D" id="1.10.150.470">
    <property type="match status" value="1"/>
</dbReference>
<dbReference type="Gene3D" id="3.40.50.150">
    <property type="entry name" value="Vaccinia Virus protein VP39"/>
    <property type="match status" value="1"/>
</dbReference>
<proteinExistence type="predicted"/>
<dbReference type="PANTHER" id="PTHR41313:SF1">
    <property type="entry name" value="DNA METHYLASE ADENINE-SPECIFIC DOMAIN-CONTAINING PROTEIN"/>
    <property type="match status" value="1"/>
</dbReference>
<accession>A0A0R2JCJ1</accession>
<dbReference type="InterPro" id="IPR003356">
    <property type="entry name" value="DNA_methylase_A-5"/>
</dbReference>
<keyword evidence="3" id="KW-1185">Reference proteome</keyword>
<name>A0A0R2JCJ1_9LACO</name>
<dbReference type="GO" id="GO:0008170">
    <property type="term" value="F:N-methyltransferase activity"/>
    <property type="evidence" value="ECO:0007669"/>
    <property type="project" value="InterPro"/>
</dbReference>
<organism evidence="2 3">
    <name type="scientific">Weissella kandleri</name>
    <dbReference type="NCBI Taxonomy" id="1616"/>
    <lineage>
        <taxon>Bacteria</taxon>
        <taxon>Bacillati</taxon>
        <taxon>Bacillota</taxon>
        <taxon>Bacilli</taxon>
        <taxon>Lactobacillales</taxon>
        <taxon>Lactobacillaceae</taxon>
        <taxon>Weissella</taxon>
    </lineage>
</organism>
<dbReference type="RefSeq" id="WP_057755118.1">
    <property type="nucleotide sequence ID" value="NZ_JQBP01000003.1"/>
</dbReference>
<dbReference type="AlphaFoldDB" id="A0A0R2JCJ1"/>
<dbReference type="GO" id="GO:0003677">
    <property type="term" value="F:DNA binding"/>
    <property type="evidence" value="ECO:0007669"/>
    <property type="project" value="InterPro"/>
</dbReference>
<dbReference type="SUPFAM" id="SSF53335">
    <property type="entry name" value="S-adenosyl-L-methionine-dependent methyltransferases"/>
    <property type="match status" value="1"/>
</dbReference>
<evidence type="ECO:0000313" key="3">
    <source>
        <dbReference type="Proteomes" id="UP000051655"/>
    </source>
</evidence>
<gene>
    <name evidence="2" type="ORF">IV73_GL000806</name>
</gene>
<dbReference type="PATRIC" id="fig|1616.3.peg.826"/>
<evidence type="ECO:0000313" key="2">
    <source>
        <dbReference type="EMBL" id="KRN75048.1"/>
    </source>
</evidence>
<dbReference type="Pfam" id="PF02384">
    <property type="entry name" value="N6_Mtase"/>
    <property type="match status" value="1"/>
</dbReference>
<dbReference type="InterPro" id="IPR029063">
    <property type="entry name" value="SAM-dependent_MTases_sf"/>
</dbReference>